<dbReference type="EMBL" id="QMQV01000110">
    <property type="protein sequence ID" value="RLE47717.1"/>
    <property type="molecule type" value="Genomic_DNA"/>
</dbReference>
<accession>A0A497END6</accession>
<comment type="caution">
    <text evidence="2">The sequence shown here is derived from an EMBL/GenBank/DDBJ whole genome shotgun (WGS) entry which is preliminary data.</text>
</comment>
<sequence length="174" mass="19519">MGALIGLLGVLAALITIWAVWRKGVSGLPLIFGVWGLILSLYLAGKWVYPTPEQLILLAFVAGAAITLLTWGCVNIFIEFAKFRESLFRRLPISDKHYIILSKQAKSPYGILYGAIPWNEEGMSILLKFLNEEIWGRGYKLDKFVAEYDEVAGAAVAWIIGILRPKTFIDRILY</sequence>
<keyword evidence="1" id="KW-0812">Transmembrane</keyword>
<dbReference type="Proteomes" id="UP000278475">
    <property type="component" value="Unassembled WGS sequence"/>
</dbReference>
<organism evidence="2 3">
    <name type="scientific">Thermoproteota archaeon</name>
    <dbReference type="NCBI Taxonomy" id="2056631"/>
    <lineage>
        <taxon>Archaea</taxon>
        <taxon>Thermoproteota</taxon>
    </lineage>
</organism>
<reference evidence="2 3" key="1">
    <citation type="submission" date="2018-06" db="EMBL/GenBank/DDBJ databases">
        <title>Extensive metabolic versatility and redundancy in microbially diverse, dynamic hydrothermal sediments.</title>
        <authorList>
            <person name="Dombrowski N."/>
            <person name="Teske A."/>
            <person name="Baker B.J."/>
        </authorList>
    </citation>
    <scope>NUCLEOTIDE SEQUENCE [LARGE SCALE GENOMIC DNA]</scope>
    <source>
        <strain evidence="2">B66_G16</strain>
    </source>
</reference>
<keyword evidence="1" id="KW-1133">Transmembrane helix</keyword>
<name>A0A497END6_9CREN</name>
<feature type="transmembrane region" description="Helical" evidence="1">
    <location>
        <begin position="29"/>
        <end position="49"/>
    </location>
</feature>
<evidence type="ECO:0000256" key="1">
    <source>
        <dbReference type="SAM" id="Phobius"/>
    </source>
</evidence>
<protein>
    <submittedName>
        <fullName evidence="2">Uncharacterized protein</fullName>
    </submittedName>
</protein>
<gene>
    <name evidence="2" type="ORF">DRJ31_08445</name>
</gene>
<evidence type="ECO:0000313" key="3">
    <source>
        <dbReference type="Proteomes" id="UP000278475"/>
    </source>
</evidence>
<proteinExistence type="predicted"/>
<evidence type="ECO:0000313" key="2">
    <source>
        <dbReference type="EMBL" id="RLE47717.1"/>
    </source>
</evidence>
<keyword evidence="1" id="KW-0472">Membrane</keyword>
<feature type="transmembrane region" description="Helical" evidence="1">
    <location>
        <begin position="56"/>
        <end position="78"/>
    </location>
</feature>
<dbReference type="AlphaFoldDB" id="A0A497END6"/>